<evidence type="ECO:0000313" key="2">
    <source>
        <dbReference type="EMBL" id="NNJ24249.1"/>
    </source>
</evidence>
<feature type="domain" description="Microbial-type PARG catalytic" evidence="1">
    <location>
        <begin position="11"/>
        <end position="156"/>
    </location>
</feature>
<proteinExistence type="predicted"/>
<reference evidence="2 3" key="1">
    <citation type="journal article" date="2020" name="Syst. Appl. Microbiol.">
        <title>Alienimonas chondri sp. nov., a novel planctomycete isolated from the biofilm of the red alga Chondrus crispus.</title>
        <authorList>
            <person name="Vitorino I."/>
            <person name="Albuquerque L."/>
            <person name="Wiegand S."/>
            <person name="Kallscheuer N."/>
            <person name="da Costa M.S."/>
            <person name="Lobo-da-Cunha A."/>
            <person name="Jogler C."/>
            <person name="Lage O.M."/>
        </authorList>
    </citation>
    <scope>NUCLEOTIDE SEQUENCE [LARGE SCALE GENOMIC DNA]</scope>
    <source>
        <strain evidence="2 3">LzC2</strain>
    </source>
</reference>
<comment type="caution">
    <text evidence="2">The sequence shown here is derived from an EMBL/GenBank/DDBJ whole genome shotgun (WGS) entry which is preliminary data.</text>
</comment>
<gene>
    <name evidence="2" type="ORF">LzC2_03010</name>
</gene>
<accession>A0ABX1V7R0</accession>
<dbReference type="Pfam" id="PF10021">
    <property type="entry name" value="PARG_cat_microb"/>
    <property type="match status" value="1"/>
</dbReference>
<dbReference type="PIRSF" id="PIRSF014899">
    <property type="entry name" value="UCP014899"/>
    <property type="match status" value="1"/>
</dbReference>
<dbReference type="Proteomes" id="UP000609651">
    <property type="component" value="Unassembled WGS sequence"/>
</dbReference>
<dbReference type="Gene3D" id="3.40.220.10">
    <property type="entry name" value="Leucine Aminopeptidase, subunit E, domain 1"/>
    <property type="match status" value="1"/>
</dbReference>
<keyword evidence="3" id="KW-1185">Reference proteome</keyword>
<dbReference type="InterPro" id="IPR043472">
    <property type="entry name" value="Macro_dom-like"/>
</dbReference>
<evidence type="ECO:0000259" key="1">
    <source>
        <dbReference type="Pfam" id="PF10021"/>
    </source>
</evidence>
<name>A0ABX1V7R0_9PLAN</name>
<dbReference type="PANTHER" id="PTHR35596:SF1">
    <property type="entry name" value="MICROBIAL-TYPE PARG CATALYTIC DOMAIN-CONTAINING PROTEIN"/>
    <property type="match status" value="1"/>
</dbReference>
<dbReference type="EMBL" id="WTPX01000005">
    <property type="protein sequence ID" value="NNJ24249.1"/>
    <property type="molecule type" value="Genomic_DNA"/>
</dbReference>
<dbReference type="PANTHER" id="PTHR35596">
    <property type="entry name" value="DUF2263 DOMAIN-CONTAINING PROTEIN"/>
    <property type="match status" value="1"/>
</dbReference>
<protein>
    <recommendedName>
        <fullName evidence="1">Microbial-type PARG catalytic domain-containing protein</fullName>
    </recommendedName>
</protein>
<dbReference type="NCBIfam" id="TIGR02452">
    <property type="entry name" value="TIGR02452 family protein"/>
    <property type="match status" value="1"/>
</dbReference>
<dbReference type="InterPro" id="IPR012664">
    <property type="entry name" value="CHP02452"/>
</dbReference>
<dbReference type="InterPro" id="IPR019261">
    <property type="entry name" value="PARG_cat_microbial"/>
</dbReference>
<organism evidence="2 3">
    <name type="scientific">Alienimonas chondri</name>
    <dbReference type="NCBI Taxonomy" id="2681879"/>
    <lineage>
        <taxon>Bacteria</taxon>
        <taxon>Pseudomonadati</taxon>
        <taxon>Planctomycetota</taxon>
        <taxon>Planctomycetia</taxon>
        <taxon>Planctomycetales</taxon>
        <taxon>Planctomycetaceae</taxon>
        <taxon>Alienimonas</taxon>
    </lineage>
</organism>
<sequence length="274" mass="29564">MSNRAARKAVAADTLQLLEDGFYFDPMENEVSIRAWLAEAVAGTTLICDPPGPPSSPGSYDTTIEVRNETTLAACRRLTHDNPDADVLALNFASAKNPGGGFLSGAQAQEESLGRATGLYACVKDLDGFYQHNRRDGGAFYSHRMAYSPGVPVFRDDADELLAEPYRASIFTAPAPNAGAVAQNHPTRLPELPAVFRERAGRVLAVAAHRRHVDLVLGAWGCGVFRNDPVFVANLWKELLDGPFRGTFRTVAMAVLDRPDGATINAFEQTFVGG</sequence>
<evidence type="ECO:0000313" key="3">
    <source>
        <dbReference type="Proteomes" id="UP000609651"/>
    </source>
</evidence>